<dbReference type="SUPFAM" id="SSF46785">
    <property type="entry name" value="Winged helix' DNA-binding domain"/>
    <property type="match status" value="1"/>
</dbReference>
<dbReference type="OMA" id="WTEDAYE"/>
<accession>A0A835DIA3</accession>
<dbReference type="Pfam" id="PF00891">
    <property type="entry name" value="Methyltransf_2"/>
    <property type="match status" value="1"/>
</dbReference>
<keyword evidence="1" id="KW-0489">Methyltransferase</keyword>
<protein>
    <submittedName>
        <fullName evidence="7">Uncharacterized protein</fullName>
    </submittedName>
</protein>
<dbReference type="Proteomes" id="UP000655225">
    <property type="component" value="Unassembled WGS sequence"/>
</dbReference>
<dbReference type="InterPro" id="IPR016461">
    <property type="entry name" value="COMT-like"/>
</dbReference>
<dbReference type="PROSITE" id="PS51683">
    <property type="entry name" value="SAM_OMT_II"/>
    <property type="match status" value="1"/>
</dbReference>
<evidence type="ECO:0000259" key="6">
    <source>
        <dbReference type="Pfam" id="PF08100"/>
    </source>
</evidence>
<feature type="domain" description="O-methyltransferase C-terminal" evidence="5">
    <location>
        <begin position="127"/>
        <end position="325"/>
    </location>
</feature>
<evidence type="ECO:0000256" key="3">
    <source>
        <dbReference type="ARBA" id="ARBA00022691"/>
    </source>
</evidence>
<evidence type="ECO:0000256" key="1">
    <source>
        <dbReference type="ARBA" id="ARBA00022603"/>
    </source>
</evidence>
<dbReference type="Gene3D" id="3.40.50.150">
    <property type="entry name" value="Vaccinia Virus protein VP39"/>
    <property type="match status" value="1"/>
</dbReference>
<dbReference type="Gene3D" id="1.10.10.10">
    <property type="entry name" value="Winged helix-like DNA-binding domain superfamily/Winged helix DNA-binding domain"/>
    <property type="match status" value="1"/>
</dbReference>
<evidence type="ECO:0000259" key="5">
    <source>
        <dbReference type="Pfam" id="PF00891"/>
    </source>
</evidence>
<evidence type="ECO:0000313" key="8">
    <source>
        <dbReference type="Proteomes" id="UP000655225"/>
    </source>
</evidence>
<evidence type="ECO:0000256" key="4">
    <source>
        <dbReference type="PIRSR" id="PIRSR005739-1"/>
    </source>
</evidence>
<dbReference type="InterPro" id="IPR029063">
    <property type="entry name" value="SAM-dependent_MTases_sf"/>
</dbReference>
<dbReference type="InterPro" id="IPR001077">
    <property type="entry name" value="COMT_C"/>
</dbReference>
<dbReference type="AlphaFoldDB" id="A0A835DIA3"/>
<keyword evidence="8" id="KW-1185">Reference proteome</keyword>
<dbReference type="InterPro" id="IPR036388">
    <property type="entry name" value="WH-like_DNA-bd_sf"/>
</dbReference>
<dbReference type="GO" id="GO:0032259">
    <property type="term" value="P:methylation"/>
    <property type="evidence" value="ECO:0007669"/>
    <property type="project" value="UniProtKB-KW"/>
</dbReference>
<dbReference type="InterPro" id="IPR012967">
    <property type="entry name" value="COMT_dimerisation"/>
</dbReference>
<sequence>MAFVELKGVGLLEAQAHVWNHILGYTNSMSLKCALQLGIPDIIHHHGRPITLSELLTALAISSTKTDSLWRLMRILVHSGFIARGTNRNEEETYLLTPSSQLLVKENSMNMLAFAQVGVGPLLTTPWNSLGAWFRQPESTCFEMANGTTFWDLASQHPELNNLFNEAMANDTRLLMTVVVRDCSEVFRSLRSLVDVGGGTGTTARIISEAFPHIKCTILDLPHVVAASPESTMINSIGGDIIVQWILHDWSDEDCVKILRRCKEAIPSKEEGGKVIILDMVVNEDMRHHKSTETQLFFDMMMMVNFGGKERSEFEWLKIFTDAGFTQYKIKPILDVRSIMEIYP</sequence>
<reference evidence="7 8" key="1">
    <citation type="submission" date="2020-04" db="EMBL/GenBank/DDBJ databases">
        <title>Plant Genome Project.</title>
        <authorList>
            <person name="Zhang R.-G."/>
        </authorList>
    </citation>
    <scope>NUCLEOTIDE SEQUENCE [LARGE SCALE GENOMIC DNA]</scope>
    <source>
        <strain evidence="7">YNK0</strain>
        <tissue evidence="7">Leaf</tissue>
    </source>
</reference>
<dbReference type="PANTHER" id="PTHR11746">
    <property type="entry name" value="O-METHYLTRANSFERASE"/>
    <property type="match status" value="1"/>
</dbReference>
<feature type="active site" description="Proton acceptor" evidence="4">
    <location>
        <position position="248"/>
    </location>
</feature>
<name>A0A835DIA3_TETSI</name>
<dbReference type="GO" id="GO:0008171">
    <property type="term" value="F:O-methyltransferase activity"/>
    <property type="evidence" value="ECO:0007669"/>
    <property type="project" value="InterPro"/>
</dbReference>
<dbReference type="OrthoDB" id="757282at2759"/>
<dbReference type="Pfam" id="PF08100">
    <property type="entry name" value="Dimerisation"/>
    <property type="match status" value="1"/>
</dbReference>
<feature type="domain" description="O-methyltransferase dimerisation" evidence="6">
    <location>
        <begin position="19"/>
        <end position="105"/>
    </location>
</feature>
<proteinExistence type="predicted"/>
<keyword evidence="3" id="KW-0949">S-adenosyl-L-methionine</keyword>
<evidence type="ECO:0000313" key="7">
    <source>
        <dbReference type="EMBL" id="KAF8404431.1"/>
    </source>
</evidence>
<keyword evidence="2" id="KW-0808">Transferase</keyword>
<dbReference type="InterPro" id="IPR036390">
    <property type="entry name" value="WH_DNA-bd_sf"/>
</dbReference>
<dbReference type="GO" id="GO:0046983">
    <property type="term" value="F:protein dimerization activity"/>
    <property type="evidence" value="ECO:0007669"/>
    <property type="project" value="InterPro"/>
</dbReference>
<evidence type="ECO:0000256" key="2">
    <source>
        <dbReference type="ARBA" id="ARBA00022679"/>
    </source>
</evidence>
<dbReference type="FunFam" id="3.40.50.150:FF:000057">
    <property type="entry name" value="O-methyltransferase ZRP4"/>
    <property type="match status" value="1"/>
</dbReference>
<organism evidence="7 8">
    <name type="scientific">Tetracentron sinense</name>
    <name type="common">Spur-leaf</name>
    <dbReference type="NCBI Taxonomy" id="13715"/>
    <lineage>
        <taxon>Eukaryota</taxon>
        <taxon>Viridiplantae</taxon>
        <taxon>Streptophyta</taxon>
        <taxon>Embryophyta</taxon>
        <taxon>Tracheophyta</taxon>
        <taxon>Spermatophyta</taxon>
        <taxon>Magnoliopsida</taxon>
        <taxon>Trochodendrales</taxon>
        <taxon>Trochodendraceae</taxon>
        <taxon>Tetracentron</taxon>
    </lineage>
</organism>
<gene>
    <name evidence="7" type="ORF">HHK36_009316</name>
</gene>
<dbReference type="EMBL" id="JABCRI010000006">
    <property type="protein sequence ID" value="KAF8404431.1"/>
    <property type="molecule type" value="Genomic_DNA"/>
</dbReference>
<dbReference type="PIRSF" id="PIRSF005739">
    <property type="entry name" value="O-mtase"/>
    <property type="match status" value="1"/>
</dbReference>
<dbReference type="FunFam" id="1.10.10.10:FF:000213">
    <property type="entry name" value="Coniferyl alcohol 9-O-methyltransferase"/>
    <property type="match status" value="1"/>
</dbReference>
<dbReference type="SUPFAM" id="SSF53335">
    <property type="entry name" value="S-adenosyl-L-methionine-dependent methyltransferases"/>
    <property type="match status" value="1"/>
</dbReference>
<comment type="caution">
    <text evidence="7">The sequence shown here is derived from an EMBL/GenBank/DDBJ whole genome shotgun (WGS) entry which is preliminary data.</text>
</comment>